<dbReference type="InterPro" id="IPR016439">
    <property type="entry name" value="Lag1/Lac1-like"/>
</dbReference>
<feature type="domain" description="TLC" evidence="7">
    <location>
        <begin position="57"/>
        <end position="264"/>
    </location>
</feature>
<feature type="transmembrane region" description="Helical" evidence="6">
    <location>
        <begin position="107"/>
        <end position="126"/>
    </location>
</feature>
<comment type="subcellular location">
    <subcellularLocation>
        <location evidence="1">Endoplasmic reticulum membrane</location>
        <topology evidence="1">Multi-pass membrane protein</topology>
    </subcellularLocation>
</comment>
<comment type="caution">
    <text evidence="8">The sequence shown here is derived from an EMBL/GenBank/DDBJ whole genome shotgun (WGS) entry which is preliminary data.</text>
</comment>
<dbReference type="EMBL" id="CAUOFW020001348">
    <property type="protein sequence ID" value="CAK9143936.1"/>
    <property type="molecule type" value="Genomic_DNA"/>
</dbReference>
<dbReference type="PROSITE" id="PS50922">
    <property type="entry name" value="TLC"/>
    <property type="match status" value="1"/>
</dbReference>
<dbReference type="PIRSF" id="PIRSF005225">
    <property type="entry name" value="LAG1_LAC1"/>
    <property type="match status" value="1"/>
</dbReference>
<evidence type="ECO:0000256" key="1">
    <source>
        <dbReference type="ARBA" id="ARBA00004477"/>
    </source>
</evidence>
<dbReference type="Pfam" id="PF03798">
    <property type="entry name" value="TRAM_LAG1_CLN8"/>
    <property type="match status" value="1"/>
</dbReference>
<evidence type="ECO:0000256" key="2">
    <source>
        <dbReference type="ARBA" id="ARBA00022692"/>
    </source>
</evidence>
<dbReference type="SMART" id="SM00724">
    <property type="entry name" value="TLC"/>
    <property type="match status" value="1"/>
</dbReference>
<keyword evidence="2 5" id="KW-0812">Transmembrane</keyword>
<keyword evidence="3 6" id="KW-1133">Transmembrane helix</keyword>
<dbReference type="AlphaFoldDB" id="A0ABC8RIB5"/>
<evidence type="ECO:0000259" key="7">
    <source>
        <dbReference type="PROSITE" id="PS50922"/>
    </source>
</evidence>
<evidence type="ECO:0000256" key="4">
    <source>
        <dbReference type="ARBA" id="ARBA00023136"/>
    </source>
</evidence>
<organism evidence="8 9">
    <name type="scientific">Ilex paraguariensis</name>
    <name type="common">yerba mate</name>
    <dbReference type="NCBI Taxonomy" id="185542"/>
    <lineage>
        <taxon>Eukaryota</taxon>
        <taxon>Viridiplantae</taxon>
        <taxon>Streptophyta</taxon>
        <taxon>Embryophyta</taxon>
        <taxon>Tracheophyta</taxon>
        <taxon>Spermatophyta</taxon>
        <taxon>Magnoliopsida</taxon>
        <taxon>eudicotyledons</taxon>
        <taxon>Gunneridae</taxon>
        <taxon>Pentapetalae</taxon>
        <taxon>asterids</taxon>
        <taxon>campanulids</taxon>
        <taxon>Aquifoliales</taxon>
        <taxon>Aquifoliaceae</taxon>
        <taxon>Ilex</taxon>
    </lineage>
</organism>
<evidence type="ECO:0000313" key="9">
    <source>
        <dbReference type="Proteomes" id="UP001642360"/>
    </source>
</evidence>
<protein>
    <recommendedName>
        <fullName evidence="7">TLC domain-containing protein</fullName>
    </recommendedName>
</protein>
<accession>A0ABC8RIB5</accession>
<evidence type="ECO:0000313" key="8">
    <source>
        <dbReference type="EMBL" id="CAK9143936.1"/>
    </source>
</evidence>
<feature type="transmembrane region" description="Helical" evidence="6">
    <location>
        <begin position="188"/>
        <end position="212"/>
    </location>
</feature>
<gene>
    <name evidence="8" type="ORF">ILEXP_LOCUS11674</name>
</gene>
<evidence type="ECO:0000256" key="3">
    <source>
        <dbReference type="ARBA" id="ARBA00022989"/>
    </source>
</evidence>
<evidence type="ECO:0000256" key="5">
    <source>
        <dbReference type="PROSITE-ProRule" id="PRU00205"/>
    </source>
</evidence>
<name>A0ABC8RIB5_9AQUA</name>
<feature type="transmembrane region" description="Helical" evidence="6">
    <location>
        <begin position="232"/>
        <end position="256"/>
    </location>
</feature>
<keyword evidence="4 5" id="KW-0472">Membrane</keyword>
<dbReference type="PANTHER" id="PTHR12560:SF0">
    <property type="entry name" value="LD18904P"/>
    <property type="match status" value="1"/>
</dbReference>
<keyword evidence="9" id="KW-1185">Reference proteome</keyword>
<dbReference type="Proteomes" id="UP001642360">
    <property type="component" value="Unassembled WGS sequence"/>
</dbReference>
<reference evidence="8 9" key="1">
    <citation type="submission" date="2024-02" db="EMBL/GenBank/DDBJ databases">
        <authorList>
            <person name="Vignale AGUSTIN F."/>
            <person name="Sosa J E."/>
            <person name="Modenutti C."/>
        </authorList>
    </citation>
    <scope>NUCLEOTIDE SEQUENCE [LARGE SCALE GENOMIC DNA]</scope>
</reference>
<feature type="transmembrane region" description="Helical" evidence="6">
    <location>
        <begin position="133"/>
        <end position="152"/>
    </location>
</feature>
<dbReference type="InterPro" id="IPR006634">
    <property type="entry name" value="TLC-dom"/>
</dbReference>
<proteinExistence type="predicted"/>
<sequence>MSGALYQISLSRRKKIFLVFIETIGILEQSTKRLAFWFLSKGTIPLKLNKATRAKIAKCSESMWKLMYYATVEVCVLTITYHEPWFRDTKEYFRGWPDQEFRLSLKLIYMCQCGFYVYSIGALLIWETRRKDFSVMMSHHLITVFLIAYSYMTRFFRIGSVILALHDGSDVFLEAAKVFKYSEKELGASVCFGLFAISWFILRLILFPFLAIKSSSIYLCEVLRLSEVYHMFIYYVFNTMLLTLLVFHIYWWILIYSMITKQLKNRGKVGEDIRSDSEDDD</sequence>
<dbReference type="PANTHER" id="PTHR12560">
    <property type="entry name" value="LONGEVITY ASSURANCE FACTOR 1 LAG1"/>
    <property type="match status" value="1"/>
</dbReference>
<evidence type="ECO:0000256" key="6">
    <source>
        <dbReference type="SAM" id="Phobius"/>
    </source>
</evidence>
<dbReference type="GO" id="GO:0005789">
    <property type="term" value="C:endoplasmic reticulum membrane"/>
    <property type="evidence" value="ECO:0007669"/>
    <property type="project" value="UniProtKB-SubCell"/>
</dbReference>